<dbReference type="Pfam" id="PF01423">
    <property type="entry name" value="LSM"/>
    <property type="match status" value="1"/>
</dbReference>
<dbReference type="OMA" id="PIESANY"/>
<keyword evidence="10 19" id="KW-0999">Mitochondrion inner membrane</keyword>
<protein>
    <recommendedName>
        <fullName evidence="19">Mitochondrial pyruvate carrier</fullName>
    </recommendedName>
</protein>
<evidence type="ECO:0000256" key="9">
    <source>
        <dbReference type="ARBA" id="ARBA00022692"/>
    </source>
</evidence>
<feature type="compositionally biased region" description="Gly residues" evidence="20">
    <location>
        <begin position="133"/>
        <end position="175"/>
    </location>
</feature>
<dbReference type="eggNOG" id="KOG3168">
    <property type="taxonomic scope" value="Eukaryota"/>
</dbReference>
<feature type="domain" description="Sm" evidence="21">
    <location>
        <begin position="4"/>
        <end position="99"/>
    </location>
</feature>
<keyword evidence="11" id="KW-0694">RNA-binding</keyword>
<dbReference type="PROSITE" id="PS52002">
    <property type="entry name" value="SM"/>
    <property type="match status" value="1"/>
</dbReference>
<dbReference type="OrthoDB" id="2020720at2759"/>
<dbReference type="GO" id="GO:0005685">
    <property type="term" value="C:U1 snRNP"/>
    <property type="evidence" value="ECO:0007669"/>
    <property type="project" value="TreeGrafter"/>
</dbReference>
<comment type="similarity">
    <text evidence="5">Belongs to the snRNP SmB/SmN family.</text>
</comment>
<evidence type="ECO:0000313" key="22">
    <source>
        <dbReference type="EMBL" id="ERF77186.1"/>
    </source>
</evidence>
<keyword evidence="16" id="KW-0539">Nucleus</keyword>
<evidence type="ECO:0000256" key="4">
    <source>
        <dbReference type="ARBA" id="ARBA00006416"/>
    </source>
</evidence>
<sequence>MATNKQGKMQNLINYRMRVTLNDGRQMTGQMLAFDKHMNLVLADTEEFRKVKRKAAKSAPSAPGSAAAQAMVESEEKRTLGLTIVRGTNIVSCSVEGPPPSDPSARLGQSAPGGAPATLQAGTGISRPAGRGLPAGLGGPVAGIGGPAPPSGFGGFPPAGFPGGAPPGFGRGGPPGGAPPGFQPPAGFGGPPGGPPAGFQPPPGFQGPPGQDFWGPASNFGIPVAAIMDTQKDPEIISGRMTGALTIYSGTFMRYALAVQPKNYLLFACHFINFNSQLIQGYRWYTYWNMGGREASLEAKAKAGISDAKAEAEGMVARAETLAVDAKAKTGQVVEKVKGKLS</sequence>
<dbReference type="GO" id="GO:0071013">
    <property type="term" value="C:catalytic step 2 spliceosome"/>
    <property type="evidence" value="ECO:0007669"/>
    <property type="project" value="TreeGrafter"/>
</dbReference>
<dbReference type="GO" id="GO:0005682">
    <property type="term" value="C:U5 snRNP"/>
    <property type="evidence" value="ECO:0007669"/>
    <property type="project" value="TreeGrafter"/>
</dbReference>
<evidence type="ECO:0000256" key="11">
    <source>
        <dbReference type="ARBA" id="ARBA00022884"/>
    </source>
</evidence>
<keyword evidence="9" id="KW-0812">Transmembrane</keyword>
<dbReference type="PANTHER" id="PTHR10701">
    <property type="entry name" value="SMALL NUCLEAR RIBONUCLEOPROTEIN-ASSOCIATED PROTEIN B AND N"/>
    <property type="match status" value="1"/>
</dbReference>
<dbReference type="GO" id="GO:0046540">
    <property type="term" value="C:U4/U6 x U5 tri-snRNP complex"/>
    <property type="evidence" value="ECO:0007669"/>
    <property type="project" value="TreeGrafter"/>
</dbReference>
<keyword evidence="14" id="KW-0472">Membrane</keyword>
<evidence type="ECO:0000256" key="16">
    <source>
        <dbReference type="ARBA" id="ARBA00023242"/>
    </source>
</evidence>
<gene>
    <name evidence="22" type="ORF">EPUS_06466</name>
</gene>
<dbReference type="FunFam" id="2.30.30.100:FF:000047">
    <property type="entry name" value="Small nuclear ribonucleoprotein SmB, putative"/>
    <property type="match status" value="1"/>
</dbReference>
<proteinExistence type="inferred from homology"/>
<feature type="compositionally biased region" description="Pro residues" evidence="20">
    <location>
        <begin position="192"/>
        <end position="206"/>
    </location>
</feature>
<evidence type="ECO:0000256" key="10">
    <source>
        <dbReference type="ARBA" id="ARBA00022792"/>
    </source>
</evidence>
<dbReference type="GeneID" id="19241406"/>
<dbReference type="HOGENOM" id="CLU_744156_0_0_1"/>
<keyword evidence="15" id="KW-0508">mRNA splicing</keyword>
<evidence type="ECO:0000256" key="15">
    <source>
        <dbReference type="ARBA" id="ARBA00023187"/>
    </source>
</evidence>
<evidence type="ECO:0000256" key="12">
    <source>
        <dbReference type="ARBA" id="ARBA00022989"/>
    </source>
</evidence>
<evidence type="ECO:0000256" key="5">
    <source>
        <dbReference type="ARBA" id="ARBA00009123"/>
    </source>
</evidence>
<keyword evidence="13 19" id="KW-0496">Mitochondrion</keyword>
<dbReference type="SMART" id="SM00651">
    <property type="entry name" value="Sm"/>
    <property type="match status" value="1"/>
</dbReference>
<evidence type="ECO:0000256" key="2">
    <source>
        <dbReference type="ARBA" id="ARBA00004448"/>
    </source>
</evidence>
<evidence type="ECO:0000256" key="1">
    <source>
        <dbReference type="ARBA" id="ARBA00004123"/>
    </source>
</evidence>
<dbReference type="GO" id="GO:0005743">
    <property type="term" value="C:mitochondrial inner membrane"/>
    <property type="evidence" value="ECO:0007669"/>
    <property type="project" value="UniProtKB-SubCell"/>
</dbReference>
<evidence type="ECO:0000256" key="20">
    <source>
        <dbReference type="SAM" id="MobiDB-lite"/>
    </source>
</evidence>
<dbReference type="GO" id="GO:0006850">
    <property type="term" value="P:pyruvate import into mitochondria"/>
    <property type="evidence" value="ECO:0007669"/>
    <property type="project" value="InterPro"/>
</dbReference>
<dbReference type="InterPro" id="IPR005336">
    <property type="entry name" value="MPC"/>
</dbReference>
<dbReference type="eggNOG" id="KOG1590">
    <property type="taxonomic scope" value="Eukaryota"/>
</dbReference>
<dbReference type="CDD" id="cd01717">
    <property type="entry name" value="Sm_B"/>
    <property type="match status" value="1"/>
</dbReference>
<name>U1GYG5_ENDPU</name>
<comment type="similarity">
    <text evidence="4 19">Belongs to the mitochondrial pyruvate carrier (MPC) (TC 2.A.105) family.</text>
</comment>
<evidence type="ECO:0000256" key="19">
    <source>
        <dbReference type="RuleBase" id="RU363100"/>
    </source>
</evidence>
<evidence type="ECO:0000256" key="7">
    <source>
        <dbReference type="ARBA" id="ARBA00022490"/>
    </source>
</evidence>
<evidence type="ECO:0000256" key="3">
    <source>
        <dbReference type="ARBA" id="ARBA00004496"/>
    </source>
</evidence>
<dbReference type="PANTHER" id="PTHR10701:SF0">
    <property type="entry name" value="SMALL NUCLEAR RIBONUCLEOPROTEIN-ASSOCIATED PROTEIN B"/>
    <property type="match status" value="1"/>
</dbReference>
<dbReference type="EMBL" id="KE720649">
    <property type="protein sequence ID" value="ERF77186.1"/>
    <property type="molecule type" value="Genomic_DNA"/>
</dbReference>
<dbReference type="SUPFAM" id="SSF50182">
    <property type="entry name" value="Sm-like ribonucleoproteins"/>
    <property type="match status" value="1"/>
</dbReference>
<keyword evidence="23" id="KW-1185">Reference proteome</keyword>
<comment type="subunit">
    <text evidence="18">Component of the heptameric LSM1-LSM7 complex, which consists of LSM1, LSM2, LSM3, LSM4, LSM5, LSM6 and LSM7. Component of the heptameric LSM2-LSM8 complex, which consists of LSM2, LSM3, LSM4, LSM5, LSM6, LSM7 and LSM8. The LSm subunits form a seven-membered ring structure with a doughnut shape.</text>
</comment>
<dbReference type="AlphaFoldDB" id="U1GYG5"/>
<dbReference type="Proteomes" id="UP000019373">
    <property type="component" value="Unassembled WGS sequence"/>
</dbReference>
<keyword evidence="7" id="KW-0963">Cytoplasm</keyword>
<dbReference type="GO" id="GO:0005687">
    <property type="term" value="C:U4 snRNP"/>
    <property type="evidence" value="ECO:0007669"/>
    <property type="project" value="TreeGrafter"/>
</dbReference>
<comment type="function">
    <text evidence="19">Mediates the uptake of pyruvate into mitochondria.</text>
</comment>
<dbReference type="GO" id="GO:0000398">
    <property type="term" value="P:mRNA splicing, via spliceosome"/>
    <property type="evidence" value="ECO:0007669"/>
    <property type="project" value="TreeGrafter"/>
</dbReference>
<accession>U1GYG5</accession>
<evidence type="ECO:0000313" key="23">
    <source>
        <dbReference type="Proteomes" id="UP000019373"/>
    </source>
</evidence>
<dbReference type="GO" id="GO:0005686">
    <property type="term" value="C:U2 snRNP"/>
    <property type="evidence" value="ECO:0007669"/>
    <property type="project" value="TreeGrafter"/>
</dbReference>
<comment type="subcellular location">
    <subcellularLocation>
        <location evidence="3">Cytoplasm</location>
    </subcellularLocation>
    <subcellularLocation>
        <location evidence="2 19">Mitochondrion inner membrane</location>
        <topology evidence="2 19">Multi-pass membrane protein</topology>
    </subcellularLocation>
    <subcellularLocation>
        <location evidence="1">Nucleus</location>
    </subcellularLocation>
</comment>
<dbReference type="InterPro" id="IPR010920">
    <property type="entry name" value="LSM_dom_sf"/>
</dbReference>
<organism evidence="22 23">
    <name type="scientific">Endocarpon pusillum (strain Z07020 / HMAS-L-300199)</name>
    <name type="common">Lichen-forming fungus</name>
    <dbReference type="NCBI Taxonomy" id="1263415"/>
    <lineage>
        <taxon>Eukaryota</taxon>
        <taxon>Fungi</taxon>
        <taxon>Dikarya</taxon>
        <taxon>Ascomycota</taxon>
        <taxon>Pezizomycotina</taxon>
        <taxon>Eurotiomycetes</taxon>
        <taxon>Chaetothyriomycetidae</taxon>
        <taxon>Verrucariales</taxon>
        <taxon>Verrucariaceae</taxon>
        <taxon>Endocarpon</taxon>
    </lineage>
</organism>
<evidence type="ECO:0000256" key="13">
    <source>
        <dbReference type="ARBA" id="ARBA00023128"/>
    </source>
</evidence>
<dbReference type="InterPro" id="IPR047575">
    <property type="entry name" value="Sm"/>
</dbReference>
<reference evidence="23" key="1">
    <citation type="journal article" date="2014" name="BMC Genomics">
        <title>Genome characteristics reveal the impact of lichenization on lichen-forming fungus Endocarpon pusillum Hedwig (Verrucariales, Ascomycota).</title>
        <authorList>
            <person name="Wang Y.-Y."/>
            <person name="Liu B."/>
            <person name="Zhang X.-Y."/>
            <person name="Zhou Q.-M."/>
            <person name="Zhang T."/>
            <person name="Li H."/>
            <person name="Yu Y.-F."/>
            <person name="Zhang X.-L."/>
            <person name="Hao X.-Y."/>
            <person name="Wang M."/>
            <person name="Wang L."/>
            <person name="Wei J.-C."/>
        </authorList>
    </citation>
    <scope>NUCLEOTIDE SEQUENCE [LARGE SCALE GENOMIC DNA]</scope>
    <source>
        <strain evidence="23">Z07020 / HMAS-L-300199</strain>
    </source>
</reference>
<dbReference type="GO" id="GO:0071004">
    <property type="term" value="C:U2-type prespliceosome"/>
    <property type="evidence" value="ECO:0007669"/>
    <property type="project" value="TreeGrafter"/>
</dbReference>
<evidence type="ECO:0000256" key="8">
    <source>
        <dbReference type="ARBA" id="ARBA00022664"/>
    </source>
</evidence>
<keyword evidence="12" id="KW-1133">Transmembrane helix</keyword>
<dbReference type="Pfam" id="PF03650">
    <property type="entry name" value="MPC"/>
    <property type="match status" value="1"/>
</dbReference>
<evidence type="ECO:0000256" key="17">
    <source>
        <dbReference type="ARBA" id="ARBA00023274"/>
    </source>
</evidence>
<dbReference type="InterPro" id="IPR050914">
    <property type="entry name" value="snRNP_SmB/NAA38-like"/>
</dbReference>
<evidence type="ECO:0000256" key="6">
    <source>
        <dbReference type="ARBA" id="ARBA00022448"/>
    </source>
</evidence>
<dbReference type="GO" id="GO:0003723">
    <property type="term" value="F:RNA binding"/>
    <property type="evidence" value="ECO:0007669"/>
    <property type="project" value="UniProtKB-KW"/>
</dbReference>
<keyword evidence="8" id="KW-0507">mRNA processing</keyword>
<keyword evidence="17" id="KW-0687">Ribonucleoprotein</keyword>
<dbReference type="RefSeq" id="XP_007785481.1">
    <property type="nucleotide sequence ID" value="XM_007787291.1"/>
</dbReference>
<dbReference type="GO" id="GO:0070990">
    <property type="term" value="F:snRNP binding"/>
    <property type="evidence" value="ECO:0007669"/>
    <property type="project" value="TreeGrafter"/>
</dbReference>
<dbReference type="Gene3D" id="2.30.30.100">
    <property type="match status" value="1"/>
</dbReference>
<evidence type="ECO:0000259" key="21">
    <source>
        <dbReference type="PROSITE" id="PS52002"/>
    </source>
</evidence>
<evidence type="ECO:0000256" key="14">
    <source>
        <dbReference type="ARBA" id="ARBA00023136"/>
    </source>
</evidence>
<dbReference type="InterPro" id="IPR001163">
    <property type="entry name" value="Sm_dom_euk/arc"/>
</dbReference>
<feature type="region of interest" description="Disordered" evidence="20">
    <location>
        <begin position="93"/>
        <end position="213"/>
    </location>
</feature>
<evidence type="ECO:0000256" key="18">
    <source>
        <dbReference type="ARBA" id="ARBA00025892"/>
    </source>
</evidence>
<keyword evidence="6 19" id="KW-0813">Transport</keyword>